<dbReference type="InterPro" id="IPR046257">
    <property type="entry name" value="DUF6290"/>
</dbReference>
<evidence type="ECO:0000313" key="2">
    <source>
        <dbReference type="Proteomes" id="UP000237883"/>
    </source>
</evidence>
<dbReference type="Proteomes" id="UP000237883">
    <property type="component" value="Chromosome"/>
</dbReference>
<dbReference type="NCBIfam" id="NF046040">
    <property type="entry name" value="RelB_antitoxin"/>
    <property type="match status" value="1"/>
</dbReference>
<protein>
    <submittedName>
        <fullName evidence="1">Antitoxin</fullName>
    </submittedName>
</protein>
<reference evidence="2" key="1">
    <citation type="submission" date="2018-02" db="EMBL/GenBank/DDBJ databases">
        <authorList>
            <person name="Holder M.E."/>
            <person name="Ajami N.J."/>
            <person name="Petrosino J.F."/>
        </authorList>
    </citation>
    <scope>NUCLEOTIDE SEQUENCE [LARGE SCALE GENOMIC DNA]</scope>
    <source>
        <strain evidence="2">CCUG 47132</strain>
    </source>
</reference>
<gene>
    <name evidence="1" type="ORF">C5Q96_07365</name>
</gene>
<organism evidence="1 2">
    <name type="scientific">Mogibacterium diversum</name>
    <dbReference type="NCBI Taxonomy" id="114527"/>
    <lineage>
        <taxon>Bacteria</taxon>
        <taxon>Bacillati</taxon>
        <taxon>Bacillota</taxon>
        <taxon>Clostridia</taxon>
        <taxon>Peptostreptococcales</taxon>
        <taxon>Anaerovoracaceae</taxon>
        <taxon>Mogibacterium</taxon>
    </lineage>
</organism>
<dbReference type="GeneID" id="78392082"/>
<dbReference type="EMBL" id="CP027228">
    <property type="protein sequence ID" value="AVM48680.1"/>
    <property type="molecule type" value="Genomic_DNA"/>
</dbReference>
<proteinExistence type="predicted"/>
<keyword evidence="2" id="KW-1185">Reference proteome</keyword>
<dbReference type="KEGG" id="mdv:C5Q96_07365"/>
<dbReference type="RefSeq" id="WP_106057735.1">
    <property type="nucleotide sequence ID" value="NZ_CP027228.1"/>
</dbReference>
<sequence length="74" mass="8657">MSTVSLRVPEDELKIFKSYAQHNNKTLSEIIRTTLLERIEEEYDLQVFTDYEAEKAAGTLKTHPISELWDEIDL</sequence>
<dbReference type="Pfam" id="PF19807">
    <property type="entry name" value="DUF6290"/>
    <property type="match status" value="1"/>
</dbReference>
<name>A0A2S0L5V8_9FIRM</name>
<evidence type="ECO:0000313" key="1">
    <source>
        <dbReference type="EMBL" id="AVM48680.1"/>
    </source>
</evidence>
<accession>A0A2S0L5V8</accession>
<dbReference type="AlphaFoldDB" id="A0A2S0L5V8"/>
<dbReference type="OrthoDB" id="3267617at2"/>